<sequence length="58" mass="6157">MPTGTIPTKKLPLTQWASGELNREASRLGDAGSEDPTPEAGFRDETPDAAAQHPTPKI</sequence>
<accession>A0A9P1NL39</accession>
<reference evidence="2 3" key="1">
    <citation type="journal article" date="2011" name="PLoS Genet.">
        <title>Azospirillum genomes reveal transition of bacteria from aquatic to terrestrial environments.</title>
        <authorList>
            <person name="Wisniewski-Dye F."/>
            <person name="Borziak K."/>
            <person name="Khalsa-Moyers G."/>
            <person name="Alexandre G."/>
            <person name="Sukharnikov L.O."/>
            <person name="Wuichet K."/>
            <person name="Hurst G.B."/>
            <person name="McDonald W.H."/>
            <person name="Robertson J.S."/>
            <person name="Barbe V."/>
            <person name="Calteau A."/>
            <person name="Rouy Z."/>
            <person name="Mangenot S."/>
            <person name="Prigent-Combaret C."/>
            <person name="Normand P."/>
            <person name="Boyer M."/>
            <person name="Siguier P."/>
            <person name="Dessaux Y."/>
            <person name="Elmerich C."/>
            <person name="Condemine G."/>
            <person name="Krishnen G."/>
            <person name="Kennedy I."/>
            <person name="Paterson A.H."/>
            <person name="Gonzalez V."/>
            <person name="Mavingui P."/>
            <person name="Zhulin I.B."/>
        </authorList>
    </citation>
    <scope>NUCLEOTIDE SEQUENCE [LARGE SCALE GENOMIC DNA]</scope>
    <source>
        <strain evidence="2 3">Sp245</strain>
    </source>
</reference>
<name>A0A9P1NL39_9PROT</name>
<keyword evidence="3" id="KW-1185">Reference proteome</keyword>
<dbReference type="KEGG" id="abs:AZOBR_40222"/>
<organism evidence="2 3">
    <name type="scientific">Azospirillum baldaniorum</name>
    <dbReference type="NCBI Taxonomy" id="1064539"/>
    <lineage>
        <taxon>Bacteria</taxon>
        <taxon>Pseudomonadati</taxon>
        <taxon>Pseudomonadota</taxon>
        <taxon>Alphaproteobacteria</taxon>
        <taxon>Rhodospirillales</taxon>
        <taxon>Azospirillaceae</taxon>
        <taxon>Azospirillum</taxon>
    </lineage>
</organism>
<protein>
    <submittedName>
        <fullName evidence="2">Uncharacterized protein</fullName>
    </submittedName>
</protein>
<evidence type="ECO:0000313" key="3">
    <source>
        <dbReference type="Proteomes" id="UP000007319"/>
    </source>
</evidence>
<dbReference type="AlphaFoldDB" id="A0A9P1NL39"/>
<proteinExistence type="predicted"/>
<dbReference type="EMBL" id="HE577327">
    <property type="protein sequence ID" value="CCC97053.1"/>
    <property type="molecule type" value="Genomic_DNA"/>
</dbReference>
<gene>
    <name evidence="2" type="ORF">AZOBR_40222</name>
</gene>
<feature type="region of interest" description="Disordered" evidence="1">
    <location>
        <begin position="1"/>
        <end position="58"/>
    </location>
</feature>
<evidence type="ECO:0000256" key="1">
    <source>
        <dbReference type="SAM" id="MobiDB-lite"/>
    </source>
</evidence>
<evidence type="ECO:0000313" key="2">
    <source>
        <dbReference type="EMBL" id="CCC97053.1"/>
    </source>
</evidence>
<dbReference type="Proteomes" id="UP000007319">
    <property type="component" value="Chromosome"/>
</dbReference>